<comment type="caution">
    <text evidence="1">The sequence shown here is derived from an EMBL/GenBank/DDBJ whole genome shotgun (WGS) entry which is preliminary data.</text>
</comment>
<gene>
    <name evidence="1" type="ORF">J0A68_05120</name>
</gene>
<dbReference type="Pfam" id="PF17170">
    <property type="entry name" value="DUF5128"/>
    <property type="match status" value="1"/>
</dbReference>
<evidence type="ECO:0000313" key="2">
    <source>
        <dbReference type="Proteomes" id="UP000664317"/>
    </source>
</evidence>
<dbReference type="EMBL" id="JAFKCT010000001">
    <property type="protein sequence ID" value="MBN7810327.1"/>
    <property type="molecule type" value="Genomic_DNA"/>
</dbReference>
<protein>
    <submittedName>
        <fullName evidence="1">6-bladed beta-propeller</fullName>
    </submittedName>
</protein>
<sequence>MDHKSVFFALSILCLACHNPREREGLKSVLEVRVKDAGQLERSNIEIVDLLALETNSQNLMGNDLRVRWNSIGYYVMDIATRDAVHLFRKNGKYQGEAVTVGEGPNQVRGLQDFQPGLGGELKILSTLGDESNLLVVSDSGTVQKRFSPQYLASSFTVLEGGDYLFYGGYNMPFVKNRMIKTDSAGNQLASFLPNDYTNEMLPMTERNFFEYGQGTLVTEVFNHQIYEFSDDRLSPKVKIDFGKYAIPKEFWELDLMQGFELLQENGFATFQSVFRNEKHYVAKIHLQSKNGSEKKVLLVNMQDGRSAFFDTVGYEEGLFDSPIGFENDYLLFLTYHSVIKKKSKEQIPDTLMEKMGEQEFDYPVLIKTKVSF</sequence>
<keyword evidence="2" id="KW-1185">Reference proteome</keyword>
<name>A0ABS3BZQ6_9BACT</name>
<proteinExistence type="predicted"/>
<evidence type="ECO:0000313" key="1">
    <source>
        <dbReference type="EMBL" id="MBN7810327.1"/>
    </source>
</evidence>
<dbReference type="Proteomes" id="UP000664317">
    <property type="component" value="Unassembled WGS sequence"/>
</dbReference>
<reference evidence="1 2" key="1">
    <citation type="submission" date="2021-03" db="EMBL/GenBank/DDBJ databases">
        <title>novel species isolated from a fishpond in China.</title>
        <authorList>
            <person name="Lu H."/>
            <person name="Cai Z."/>
        </authorList>
    </citation>
    <scope>NUCLEOTIDE SEQUENCE [LARGE SCALE GENOMIC DNA]</scope>
    <source>
        <strain evidence="1 2">H41</strain>
    </source>
</reference>
<dbReference type="RefSeq" id="WP_206577104.1">
    <property type="nucleotide sequence ID" value="NZ_JAFKCT010000001.1"/>
</dbReference>
<organism evidence="1 2">
    <name type="scientific">Algoriphagus oliviformis</name>
    <dbReference type="NCBI Taxonomy" id="2811231"/>
    <lineage>
        <taxon>Bacteria</taxon>
        <taxon>Pseudomonadati</taxon>
        <taxon>Bacteroidota</taxon>
        <taxon>Cytophagia</taxon>
        <taxon>Cytophagales</taxon>
        <taxon>Cyclobacteriaceae</taxon>
        <taxon>Algoriphagus</taxon>
    </lineage>
</organism>
<accession>A0ABS3BZQ6</accession>